<dbReference type="Proteomes" id="UP000251123">
    <property type="component" value="Unassembled WGS sequence"/>
</dbReference>
<proteinExistence type="predicted"/>
<keyword evidence="1" id="KW-0472">Membrane</keyword>
<organism evidence="2 3">
    <name type="scientific">Klebsiella pneumoniae</name>
    <dbReference type="NCBI Taxonomy" id="573"/>
    <lineage>
        <taxon>Bacteria</taxon>
        <taxon>Pseudomonadati</taxon>
        <taxon>Pseudomonadota</taxon>
        <taxon>Gammaproteobacteria</taxon>
        <taxon>Enterobacterales</taxon>
        <taxon>Enterobacteriaceae</taxon>
        <taxon>Klebsiella/Raoultella group</taxon>
        <taxon>Klebsiella</taxon>
        <taxon>Klebsiella pneumoniae complex</taxon>
    </lineage>
</organism>
<evidence type="ECO:0000313" key="3">
    <source>
        <dbReference type="Proteomes" id="UP000251123"/>
    </source>
</evidence>
<dbReference type="EMBL" id="UASN01000024">
    <property type="protein sequence ID" value="SQC71485.1"/>
    <property type="molecule type" value="Genomic_DNA"/>
</dbReference>
<keyword evidence="1" id="KW-0812">Transmembrane</keyword>
<dbReference type="AlphaFoldDB" id="A0A2X3HL45"/>
<sequence>MKLLLAPKTTEGRYLSVVFILFLLLAAMTFIVWKHPDMAGLEGDSQQQNYWLIGGCCITGCIFIMLVMLLWTARSAGKKGV</sequence>
<reference evidence="2 3" key="1">
    <citation type="submission" date="2018-06" db="EMBL/GenBank/DDBJ databases">
        <authorList>
            <consortium name="Pathogen Informatics"/>
            <person name="Doyle S."/>
        </authorList>
    </citation>
    <scope>NUCLEOTIDE SEQUENCE [LARGE SCALE GENOMIC DNA]</scope>
    <source>
        <strain evidence="2 3">NCTC9601</strain>
    </source>
</reference>
<feature type="transmembrane region" description="Helical" evidence="1">
    <location>
        <begin position="51"/>
        <end position="71"/>
    </location>
</feature>
<dbReference type="RefSeq" id="WP_151391631.1">
    <property type="nucleotide sequence ID" value="NZ_CP077816.1"/>
</dbReference>
<accession>A0A2X3HL45</accession>
<gene>
    <name evidence="2" type="ORF">NCTC9601_06652</name>
</gene>
<protein>
    <submittedName>
        <fullName evidence="2">Uncharacterized protein</fullName>
    </submittedName>
</protein>
<name>A0A2X3HL45_KLEPN</name>
<evidence type="ECO:0000313" key="2">
    <source>
        <dbReference type="EMBL" id="SQC71485.1"/>
    </source>
</evidence>
<evidence type="ECO:0000256" key="1">
    <source>
        <dbReference type="SAM" id="Phobius"/>
    </source>
</evidence>
<feature type="transmembrane region" description="Helical" evidence="1">
    <location>
        <begin position="12"/>
        <end position="31"/>
    </location>
</feature>
<keyword evidence="1" id="KW-1133">Transmembrane helix</keyword>